<protein>
    <submittedName>
        <fullName evidence="1">Carboxypeptidase-like regulatory domain-containing protein</fullName>
    </submittedName>
</protein>
<evidence type="ECO:0000313" key="1">
    <source>
        <dbReference type="EMBL" id="TXE07161.1"/>
    </source>
</evidence>
<sequence length="263" mass="29515">MPKINCYFAIIATFFTIKTVAQTVEISGRVISKTDVENIHVINKTAKVFTITTATGNFIITAKVNDTLQFSSILHGVKDIKVSQGSIVSKTILVNLDEQVNQLDQVVVGKVLTGNLISDIENAKKDRPINFYDVGIPGYTGKIATQSERRLSEASSLNPSIGFGGSVGFTPLINAITGRTKMLKQRVELENRDQLMRRIKSKLAADFLLSNPLENDEVNDFFYFCSEDENFLKHCKNQSDFKILIFLRMKYKQYQANKQTTDN</sequence>
<proteinExistence type="predicted"/>
<dbReference type="Proteomes" id="UP000321790">
    <property type="component" value="Unassembled WGS sequence"/>
</dbReference>
<reference evidence="2" key="1">
    <citation type="submission" date="2019-08" db="EMBL/GenBank/DDBJ databases">
        <title>Seonamhaeicola sediminis sp. nov., isolated from marine sediment.</title>
        <authorList>
            <person name="Cao W.R."/>
        </authorList>
    </citation>
    <scope>NUCLEOTIDE SEQUENCE [LARGE SCALE GENOMIC DNA]</scope>
    <source>
        <strain evidence="2">Gy8</strain>
    </source>
</reference>
<organism evidence="1 2">
    <name type="scientific">Seonamhaeicola algicola</name>
    <dbReference type="NCBI Taxonomy" id="1719036"/>
    <lineage>
        <taxon>Bacteria</taxon>
        <taxon>Pseudomonadati</taxon>
        <taxon>Bacteroidota</taxon>
        <taxon>Flavobacteriia</taxon>
        <taxon>Flavobacteriales</taxon>
        <taxon>Flavobacteriaceae</taxon>
    </lineage>
</organism>
<gene>
    <name evidence="1" type="ORF">FUA26_13125</name>
</gene>
<dbReference type="OrthoDB" id="1427655at2"/>
<keyword evidence="1" id="KW-0378">Hydrolase</keyword>
<accession>A0A5C7AFG0</accession>
<dbReference type="EMBL" id="VOSC01000030">
    <property type="protein sequence ID" value="TXE07161.1"/>
    <property type="molecule type" value="Genomic_DNA"/>
</dbReference>
<evidence type="ECO:0000313" key="2">
    <source>
        <dbReference type="Proteomes" id="UP000321790"/>
    </source>
</evidence>
<keyword evidence="2" id="KW-1185">Reference proteome</keyword>
<dbReference type="RefSeq" id="WP_147136976.1">
    <property type="nucleotide sequence ID" value="NZ_VOSC01000030.1"/>
</dbReference>
<keyword evidence="1" id="KW-0645">Protease</keyword>
<keyword evidence="1" id="KW-0121">Carboxypeptidase</keyword>
<dbReference type="GO" id="GO:0004180">
    <property type="term" value="F:carboxypeptidase activity"/>
    <property type="evidence" value="ECO:0007669"/>
    <property type="project" value="UniProtKB-KW"/>
</dbReference>
<comment type="caution">
    <text evidence="1">The sequence shown here is derived from an EMBL/GenBank/DDBJ whole genome shotgun (WGS) entry which is preliminary data.</text>
</comment>
<dbReference type="AlphaFoldDB" id="A0A5C7AFG0"/>
<name>A0A5C7AFG0_9FLAO</name>